<evidence type="ECO:0000313" key="1">
    <source>
        <dbReference type="EMBL" id="EHC37056.1"/>
    </source>
</evidence>
<protein>
    <submittedName>
        <fullName evidence="1">Uncharacterized protein</fullName>
    </submittedName>
</protein>
<dbReference type="AlphaFoldDB" id="A0A6C8GNP8"/>
<name>A0A6C8GNP8_SALET</name>
<sequence>HLCASLTFIGNFLRLFGKKSPFSSRQGHKSENGA</sequence>
<evidence type="ECO:0000313" key="2">
    <source>
        <dbReference type="Proteomes" id="UP000004906"/>
    </source>
</evidence>
<reference evidence="1 2" key="1">
    <citation type="journal article" date="2011" name="BMC Genomics">
        <title>Genome sequencing reveals diversification of virulence factor content and possible host adaptation in distinct subpopulations of Salmonella enterica.</title>
        <authorList>
            <person name="den Bakker H.C."/>
            <person name="Moreno Switt A.I."/>
            <person name="Govoni G."/>
            <person name="Cummings C.A."/>
            <person name="Ranieri M.L."/>
            <person name="Degoricija L."/>
            <person name="Hoelzer K."/>
            <person name="Rodriguez-Rivera L.D."/>
            <person name="Brown S."/>
            <person name="Bolchacova E."/>
            <person name="Furtado M.R."/>
            <person name="Wiedmann M."/>
        </authorList>
    </citation>
    <scope>NUCLEOTIDE SEQUENCE [LARGE SCALE GENOMIC DNA]</scope>
    <source>
        <strain evidence="1 2">A4-669</strain>
    </source>
</reference>
<accession>A0A6C8GNP8</accession>
<dbReference type="Proteomes" id="UP000004906">
    <property type="component" value="Unassembled WGS sequence"/>
</dbReference>
<organism evidence="1 2">
    <name type="scientific">Salmonella enterica subsp. enterica serovar Adelaide str. A4-669</name>
    <dbReference type="NCBI Taxonomy" id="913063"/>
    <lineage>
        <taxon>Bacteria</taxon>
        <taxon>Pseudomonadati</taxon>
        <taxon>Pseudomonadota</taxon>
        <taxon>Gammaproteobacteria</taxon>
        <taxon>Enterobacterales</taxon>
        <taxon>Enterobacteriaceae</taxon>
        <taxon>Salmonella</taxon>
    </lineage>
</organism>
<proteinExistence type="predicted"/>
<comment type="caution">
    <text evidence="1">The sequence shown here is derived from an EMBL/GenBank/DDBJ whole genome shotgun (WGS) entry which is preliminary data.</text>
</comment>
<gene>
    <name evidence="1" type="ORF">LTSEADE_2235</name>
</gene>
<feature type="non-terminal residue" evidence="1">
    <location>
        <position position="1"/>
    </location>
</feature>
<dbReference type="EMBL" id="AFCI01000783">
    <property type="protein sequence ID" value="EHC37056.1"/>
    <property type="molecule type" value="Genomic_DNA"/>
</dbReference>